<keyword evidence="2" id="KW-1185">Reference proteome</keyword>
<protein>
    <submittedName>
        <fullName evidence="1">Uncharacterized protein</fullName>
    </submittedName>
</protein>
<gene>
    <name evidence="1" type="ORF">H8S37_04185</name>
</gene>
<reference evidence="1" key="1">
    <citation type="submission" date="2020-08" db="EMBL/GenBank/DDBJ databases">
        <title>Genome public.</title>
        <authorList>
            <person name="Liu C."/>
            <person name="Sun Q."/>
        </authorList>
    </citation>
    <scope>NUCLEOTIDE SEQUENCE</scope>
    <source>
        <strain evidence="1">NSJ-55</strain>
    </source>
</reference>
<organism evidence="1 2">
    <name type="scientific">Mediterraneibacter hominis</name>
    <dbReference type="NCBI Taxonomy" id="2763054"/>
    <lineage>
        <taxon>Bacteria</taxon>
        <taxon>Bacillati</taxon>
        <taxon>Bacillota</taxon>
        <taxon>Clostridia</taxon>
        <taxon>Lachnospirales</taxon>
        <taxon>Lachnospiraceae</taxon>
        <taxon>Mediterraneibacter</taxon>
    </lineage>
</organism>
<sequence>MDRLTERKTSCWIKTKSKKDYTNYTQDWEAINKLAHYEDLEEQLKKVYGECDGLLETVAKHLIEHPEVEIGNPQKARLLTDEDVDKWERWKEADKEGRLLEFLCCVGDILYKPTRNFISEYRVVFIEVSTCNCIFFHTSLIEGINDTGEIFNEDCIGKTVFLTHEEAEAKLKEMEKK</sequence>
<evidence type="ECO:0000313" key="2">
    <source>
        <dbReference type="Proteomes" id="UP000652477"/>
    </source>
</evidence>
<dbReference type="EMBL" id="JACOPF010000001">
    <property type="protein sequence ID" value="MBC5688132.1"/>
    <property type="molecule type" value="Genomic_DNA"/>
</dbReference>
<evidence type="ECO:0000313" key="1">
    <source>
        <dbReference type="EMBL" id="MBC5688132.1"/>
    </source>
</evidence>
<comment type="caution">
    <text evidence="1">The sequence shown here is derived from an EMBL/GenBank/DDBJ whole genome shotgun (WGS) entry which is preliminary data.</text>
</comment>
<dbReference type="AlphaFoldDB" id="A0A923LG66"/>
<accession>A0A923LG66</accession>
<dbReference type="Proteomes" id="UP000652477">
    <property type="component" value="Unassembled WGS sequence"/>
</dbReference>
<proteinExistence type="predicted"/>
<name>A0A923LG66_9FIRM</name>
<dbReference type="RefSeq" id="WP_186874766.1">
    <property type="nucleotide sequence ID" value="NZ_JACOPF010000001.1"/>
</dbReference>